<dbReference type="STRING" id="1743168.A8O14_00495"/>
<keyword evidence="3" id="KW-0472">Membrane</keyword>
<dbReference type="EMBL" id="CP015922">
    <property type="protein sequence ID" value="ANI98707.1"/>
    <property type="molecule type" value="Genomic_DNA"/>
</dbReference>
<organism evidence="4 5">
    <name type="scientific">Polynucleobacter wuianus</name>
    <dbReference type="NCBI Taxonomy" id="1743168"/>
    <lineage>
        <taxon>Bacteria</taxon>
        <taxon>Pseudomonadati</taxon>
        <taxon>Pseudomonadota</taxon>
        <taxon>Betaproteobacteria</taxon>
        <taxon>Burkholderiales</taxon>
        <taxon>Burkholderiaceae</taxon>
        <taxon>Polynucleobacter</taxon>
    </lineage>
</organism>
<keyword evidence="1" id="KW-0175">Coiled coil</keyword>
<accession>A0A191UCL8</accession>
<reference evidence="5" key="1">
    <citation type="submission" date="2016-05" db="EMBL/GenBank/DDBJ databases">
        <title>Polynucleobacter sp. QLW-P1FAT50C-4 genome.</title>
        <authorList>
            <person name="Hahn M.W."/>
        </authorList>
    </citation>
    <scope>NUCLEOTIDE SEQUENCE [LARGE SCALE GENOMIC DNA]</scope>
    <source>
        <strain evidence="5">QLW-P1FAT50C-4</strain>
    </source>
</reference>
<name>A0A191UCL8_9BURK</name>
<keyword evidence="3" id="KW-1133">Transmembrane helix</keyword>
<feature type="coiled-coil region" evidence="1">
    <location>
        <begin position="91"/>
        <end position="118"/>
    </location>
</feature>
<evidence type="ECO:0000313" key="4">
    <source>
        <dbReference type="EMBL" id="ANI98707.1"/>
    </source>
</evidence>
<sequence>MGMPSRHISPQSFDEILSELGDDPAIPDPHGIRKSSSPKAPPKSEPPSQTLPLADLKKIGLFIALGIGLIGLGLALFTAYDSMNSHQDLPLESNQKEIIELRKELASLHEQVLEIEDDLYESIDLLEVSIHSLRKNTPSIVSKPKPIAIPFEAELRSWRYLGLSQINSSQRAFFHNGKGTVMLEKGSSALGDWRLHNIEKELATFSHSQGKSLTLKPSKTE</sequence>
<feature type="transmembrane region" description="Helical" evidence="3">
    <location>
        <begin position="59"/>
        <end position="80"/>
    </location>
</feature>
<evidence type="ECO:0000256" key="2">
    <source>
        <dbReference type="SAM" id="MobiDB-lite"/>
    </source>
</evidence>
<dbReference type="Proteomes" id="UP000078463">
    <property type="component" value="Chromosome"/>
</dbReference>
<feature type="region of interest" description="Disordered" evidence="2">
    <location>
        <begin position="1"/>
        <end position="49"/>
    </location>
</feature>
<keyword evidence="5" id="KW-1185">Reference proteome</keyword>
<dbReference type="KEGG" id="pwu:A8O14_00495"/>
<gene>
    <name evidence="4" type="ORF">A8O14_00495</name>
</gene>
<evidence type="ECO:0000313" key="5">
    <source>
        <dbReference type="Proteomes" id="UP000078463"/>
    </source>
</evidence>
<dbReference type="AlphaFoldDB" id="A0A191UCL8"/>
<proteinExistence type="predicted"/>
<evidence type="ECO:0000256" key="3">
    <source>
        <dbReference type="SAM" id="Phobius"/>
    </source>
</evidence>
<protein>
    <submittedName>
        <fullName evidence="4">Uncharacterized protein</fullName>
    </submittedName>
</protein>
<evidence type="ECO:0000256" key="1">
    <source>
        <dbReference type="SAM" id="Coils"/>
    </source>
</evidence>
<keyword evidence="3" id="KW-0812">Transmembrane</keyword>